<dbReference type="GO" id="GO:0008270">
    <property type="term" value="F:zinc ion binding"/>
    <property type="evidence" value="ECO:0007669"/>
    <property type="project" value="UniProtKB-KW"/>
</dbReference>
<dbReference type="PANTHER" id="PTHR15710:SF77">
    <property type="entry name" value="RING-H2 FINGER PROTEIN ATL21B"/>
    <property type="match status" value="1"/>
</dbReference>
<evidence type="ECO:0000256" key="6">
    <source>
        <dbReference type="PROSITE-ProRule" id="PRU00175"/>
    </source>
</evidence>
<dbReference type="PROSITE" id="PS50089">
    <property type="entry name" value="ZF_RING_2"/>
    <property type="match status" value="1"/>
</dbReference>
<evidence type="ECO:0000256" key="3">
    <source>
        <dbReference type="ARBA" id="ARBA00022723"/>
    </source>
</evidence>
<evidence type="ECO:0000256" key="5">
    <source>
        <dbReference type="ARBA" id="ARBA00022833"/>
    </source>
</evidence>
<dbReference type="InterPro" id="IPR013083">
    <property type="entry name" value="Znf_RING/FYVE/PHD"/>
</dbReference>
<evidence type="ECO:0000256" key="4">
    <source>
        <dbReference type="ARBA" id="ARBA00022771"/>
    </source>
</evidence>
<dbReference type="GO" id="GO:0061630">
    <property type="term" value="F:ubiquitin protein ligase activity"/>
    <property type="evidence" value="ECO:0007669"/>
    <property type="project" value="UniProtKB-EC"/>
</dbReference>
<comment type="catalytic activity">
    <reaction evidence="1">
        <text>S-ubiquitinyl-[E2 ubiquitin-conjugating enzyme]-L-cysteine + [acceptor protein]-L-lysine = [E2 ubiquitin-conjugating enzyme]-L-cysteine + N(6)-ubiquitinyl-[acceptor protein]-L-lysine.</text>
        <dbReference type="EC" id="2.3.2.27"/>
    </reaction>
</comment>
<name>A0AAV0G2P9_9ASTE</name>
<keyword evidence="4 6" id="KW-0863">Zinc-finger</keyword>
<evidence type="ECO:0000313" key="8">
    <source>
        <dbReference type="EMBL" id="CAH9142212.1"/>
    </source>
</evidence>
<dbReference type="GO" id="GO:0016567">
    <property type="term" value="P:protein ubiquitination"/>
    <property type="evidence" value="ECO:0007669"/>
    <property type="project" value="TreeGrafter"/>
</dbReference>
<keyword evidence="3" id="KW-0479">Metal-binding</keyword>
<dbReference type="SMART" id="SM00184">
    <property type="entry name" value="RING"/>
    <property type="match status" value="1"/>
</dbReference>
<comment type="caution">
    <text evidence="8">The sequence shown here is derived from an EMBL/GenBank/DDBJ whole genome shotgun (WGS) entry which is preliminary data.</text>
</comment>
<accession>A0AAV0G2P9</accession>
<dbReference type="EMBL" id="CAMAPF010001038">
    <property type="protein sequence ID" value="CAH9142212.1"/>
    <property type="molecule type" value="Genomic_DNA"/>
</dbReference>
<dbReference type="InterPro" id="IPR001841">
    <property type="entry name" value="Znf_RING"/>
</dbReference>
<keyword evidence="9" id="KW-1185">Reference proteome</keyword>
<protein>
    <recommendedName>
        <fullName evidence="2">RING-type E3 ubiquitin transferase</fullName>
        <ecNumber evidence="2">2.3.2.27</ecNumber>
    </recommendedName>
</protein>
<evidence type="ECO:0000256" key="1">
    <source>
        <dbReference type="ARBA" id="ARBA00000900"/>
    </source>
</evidence>
<dbReference type="EC" id="2.3.2.27" evidence="2"/>
<dbReference type="Proteomes" id="UP001152523">
    <property type="component" value="Unassembled WGS sequence"/>
</dbReference>
<dbReference type="Gene3D" id="3.30.40.10">
    <property type="entry name" value="Zinc/RING finger domain, C3HC4 (zinc finger)"/>
    <property type="match status" value="1"/>
</dbReference>
<dbReference type="GO" id="GO:0005737">
    <property type="term" value="C:cytoplasm"/>
    <property type="evidence" value="ECO:0007669"/>
    <property type="project" value="TreeGrafter"/>
</dbReference>
<keyword evidence="5" id="KW-0862">Zinc</keyword>
<evidence type="ECO:0000313" key="9">
    <source>
        <dbReference type="Proteomes" id="UP001152523"/>
    </source>
</evidence>
<dbReference type="SUPFAM" id="SSF57850">
    <property type="entry name" value="RING/U-box"/>
    <property type="match status" value="1"/>
</dbReference>
<sequence length="259" mass="28948">MENYCHETESFRCHDHTIPGATYEVWDPAAAAADYFDGPCHRIPPLSAAAVTKLDVLCHTEHHYVAFTETDVSSRQRPIDVLLEDSEVATSSINIDVAARTADKLRGAIRNELLKCSGGRLRLWEGFEPMICGIETKVRDLGACETVRVTVNLTLYHVSSERAMIRDTAPQLMEVGGNGMKPASRWSMEEMLEKLNLGEVAEGGGGGEETCAVCLDCLKREEEEAVRMPCSHRFHAKCIRQWLCKSHYCPLCRFQMPTD</sequence>
<feature type="domain" description="RING-type" evidence="7">
    <location>
        <begin position="211"/>
        <end position="253"/>
    </location>
</feature>
<dbReference type="AlphaFoldDB" id="A0AAV0G2P9"/>
<evidence type="ECO:0000259" key="7">
    <source>
        <dbReference type="PROSITE" id="PS50089"/>
    </source>
</evidence>
<organism evidence="8 9">
    <name type="scientific">Cuscuta epithymum</name>
    <dbReference type="NCBI Taxonomy" id="186058"/>
    <lineage>
        <taxon>Eukaryota</taxon>
        <taxon>Viridiplantae</taxon>
        <taxon>Streptophyta</taxon>
        <taxon>Embryophyta</taxon>
        <taxon>Tracheophyta</taxon>
        <taxon>Spermatophyta</taxon>
        <taxon>Magnoliopsida</taxon>
        <taxon>eudicotyledons</taxon>
        <taxon>Gunneridae</taxon>
        <taxon>Pentapetalae</taxon>
        <taxon>asterids</taxon>
        <taxon>lamiids</taxon>
        <taxon>Solanales</taxon>
        <taxon>Convolvulaceae</taxon>
        <taxon>Cuscuteae</taxon>
        <taxon>Cuscuta</taxon>
        <taxon>Cuscuta subgen. Cuscuta</taxon>
    </lineage>
</organism>
<proteinExistence type="predicted"/>
<dbReference type="PANTHER" id="PTHR15710">
    <property type="entry name" value="E3 UBIQUITIN-PROTEIN LIGASE PRAJA"/>
    <property type="match status" value="1"/>
</dbReference>
<gene>
    <name evidence="8" type="ORF">CEPIT_LOCUS39727</name>
</gene>
<evidence type="ECO:0000256" key="2">
    <source>
        <dbReference type="ARBA" id="ARBA00012483"/>
    </source>
</evidence>
<dbReference type="Pfam" id="PF13639">
    <property type="entry name" value="zf-RING_2"/>
    <property type="match status" value="1"/>
</dbReference>
<reference evidence="8" key="1">
    <citation type="submission" date="2022-07" db="EMBL/GenBank/DDBJ databases">
        <authorList>
            <person name="Macas J."/>
            <person name="Novak P."/>
            <person name="Neumann P."/>
        </authorList>
    </citation>
    <scope>NUCLEOTIDE SEQUENCE</scope>
</reference>